<dbReference type="GO" id="GO:0005758">
    <property type="term" value="C:mitochondrial intermembrane space"/>
    <property type="evidence" value="ECO:0007669"/>
    <property type="project" value="InterPro"/>
</dbReference>
<organism evidence="2 3">
    <name type="scientific">Mucor circinelloides f. lusitanicus</name>
    <name type="common">Mucor racemosus var. lusitanicus</name>
    <dbReference type="NCBI Taxonomy" id="29924"/>
    <lineage>
        <taxon>Eukaryota</taxon>
        <taxon>Fungi</taxon>
        <taxon>Fungi incertae sedis</taxon>
        <taxon>Mucoromycota</taxon>
        <taxon>Mucoromycotina</taxon>
        <taxon>Mucoromycetes</taxon>
        <taxon>Mucorales</taxon>
        <taxon>Mucorineae</taxon>
        <taxon>Mucoraceae</taxon>
        <taxon>Mucor</taxon>
    </lineage>
</organism>
<dbReference type="Proteomes" id="UP000469890">
    <property type="component" value="Unassembled WGS sequence"/>
</dbReference>
<dbReference type="InterPro" id="IPR006797">
    <property type="entry name" value="PRELI/MSF1_dom"/>
</dbReference>
<dbReference type="PANTHER" id="PTHR11158">
    <property type="entry name" value="MSF1/PX19 RELATED"/>
    <property type="match status" value="1"/>
</dbReference>
<dbReference type="InterPro" id="IPR037365">
    <property type="entry name" value="Slowmo/Ups"/>
</dbReference>
<sequence length="228" mass="26850">MVWFYPCAVSKICFFLENTPPPHLVLKHPLFFLFLLYFPRINRMVKFYQHVFNYDYQWQNVTLAFWLRYPNPFASHVLAVDVLDRYVDDNGVLKTTRLVLKKGKAPKWFPENFLKNSETFIIEESEVDPKNKTMITRTKNLNHVRIMQVEETQIFKQHEQNKDWTACKTEARIVSKFGWGMTGRIEGFGQSSFIANAAKARKGMQHILQMIREKQTGRVPFLAPAAQQ</sequence>
<gene>
    <name evidence="2" type="ORF">FB192DRAFT_1369112</name>
</gene>
<dbReference type="EMBL" id="JAAECE010000003">
    <property type="protein sequence ID" value="KAF1803665.1"/>
    <property type="molecule type" value="Genomic_DNA"/>
</dbReference>
<proteinExistence type="predicted"/>
<comment type="caution">
    <text evidence="2">The sequence shown here is derived from an EMBL/GenBank/DDBJ whole genome shotgun (WGS) entry which is preliminary data.</text>
</comment>
<evidence type="ECO:0000259" key="1">
    <source>
        <dbReference type="PROSITE" id="PS50904"/>
    </source>
</evidence>
<protein>
    <submittedName>
        <fullName evidence="2">PRELI-like family-domain-containing protein</fullName>
    </submittedName>
</protein>
<feature type="domain" description="PRELI/MSF1" evidence="1">
    <location>
        <begin position="45"/>
        <end position="216"/>
    </location>
</feature>
<evidence type="ECO:0000313" key="3">
    <source>
        <dbReference type="Proteomes" id="UP000469890"/>
    </source>
</evidence>
<evidence type="ECO:0000313" key="2">
    <source>
        <dbReference type="EMBL" id="KAF1803665.1"/>
    </source>
</evidence>
<name>A0A8H4BJX3_MUCCL</name>
<dbReference type="Pfam" id="PF04707">
    <property type="entry name" value="PRELI"/>
    <property type="match status" value="1"/>
</dbReference>
<dbReference type="AlphaFoldDB" id="A0A8H4BJX3"/>
<accession>A0A8H4BJX3</accession>
<dbReference type="PROSITE" id="PS50904">
    <property type="entry name" value="PRELI_MSF1"/>
    <property type="match status" value="1"/>
</dbReference>
<reference evidence="2 3" key="1">
    <citation type="submission" date="2019-09" db="EMBL/GenBank/DDBJ databases">
        <authorList>
            <consortium name="DOE Joint Genome Institute"/>
            <person name="Mondo S.J."/>
            <person name="Navarro-Mendoza M.I."/>
            <person name="Perez-Arques C."/>
            <person name="Panchal S."/>
            <person name="Nicolas F.E."/>
            <person name="Ganguly P."/>
            <person name="Pangilinan J."/>
            <person name="Grigoriev I."/>
            <person name="Heitman J."/>
            <person name="Sanya K."/>
            <person name="Garre V."/>
        </authorList>
    </citation>
    <scope>NUCLEOTIDE SEQUENCE [LARGE SCALE GENOMIC DNA]</scope>
    <source>
        <strain evidence="2 3">MU402</strain>
    </source>
</reference>